<accession>A0A8S1XGT9</accession>
<evidence type="ECO:0000313" key="1">
    <source>
        <dbReference type="EMBL" id="CAD8200335.1"/>
    </source>
</evidence>
<comment type="caution">
    <text evidence="1">The sequence shown here is derived from an EMBL/GenBank/DDBJ whole genome shotgun (WGS) entry which is preliminary data.</text>
</comment>
<sequence length="112" mass="13260">MFDEQLGKKSKSKLGKTILNMITLQQFTDVDFSPLFTALDDIFASTQQVKQDEAEQLEAYFYQFLSDYEFYSTQVTEYTIKINNQTMLKELKLNYNELHRIMIKPQPKISRI</sequence>
<proteinExistence type="predicted"/>
<gene>
    <name evidence="1" type="ORF">POCTA_138.1.T1210178</name>
</gene>
<keyword evidence="2" id="KW-1185">Reference proteome</keyword>
<protein>
    <submittedName>
        <fullName evidence="1">Uncharacterized protein</fullName>
    </submittedName>
</protein>
<organism evidence="1 2">
    <name type="scientific">Paramecium octaurelia</name>
    <dbReference type="NCBI Taxonomy" id="43137"/>
    <lineage>
        <taxon>Eukaryota</taxon>
        <taxon>Sar</taxon>
        <taxon>Alveolata</taxon>
        <taxon>Ciliophora</taxon>
        <taxon>Intramacronucleata</taxon>
        <taxon>Oligohymenophorea</taxon>
        <taxon>Peniculida</taxon>
        <taxon>Parameciidae</taxon>
        <taxon>Paramecium</taxon>
    </lineage>
</organism>
<dbReference type="EMBL" id="CAJJDP010000121">
    <property type="protein sequence ID" value="CAD8200335.1"/>
    <property type="molecule type" value="Genomic_DNA"/>
</dbReference>
<dbReference type="AlphaFoldDB" id="A0A8S1XGT9"/>
<dbReference type="Proteomes" id="UP000683925">
    <property type="component" value="Unassembled WGS sequence"/>
</dbReference>
<reference evidence="1" key="1">
    <citation type="submission" date="2021-01" db="EMBL/GenBank/DDBJ databases">
        <authorList>
            <consortium name="Genoscope - CEA"/>
            <person name="William W."/>
        </authorList>
    </citation>
    <scope>NUCLEOTIDE SEQUENCE</scope>
</reference>
<name>A0A8S1XGT9_PAROT</name>
<evidence type="ECO:0000313" key="2">
    <source>
        <dbReference type="Proteomes" id="UP000683925"/>
    </source>
</evidence>